<evidence type="ECO:0000313" key="2">
    <source>
        <dbReference type="EMBL" id="RBW70579.1"/>
    </source>
</evidence>
<name>A0A366Y0L5_9BACI</name>
<keyword evidence="1" id="KW-0472">Membrane</keyword>
<proteinExistence type="predicted"/>
<comment type="caution">
    <text evidence="2">The sequence shown here is derived from an EMBL/GenBank/DDBJ whole genome shotgun (WGS) entry which is preliminary data.</text>
</comment>
<evidence type="ECO:0000313" key="3">
    <source>
        <dbReference type="Proteomes" id="UP000253314"/>
    </source>
</evidence>
<feature type="transmembrane region" description="Helical" evidence="1">
    <location>
        <begin position="16"/>
        <end position="35"/>
    </location>
</feature>
<keyword evidence="3" id="KW-1185">Reference proteome</keyword>
<dbReference type="Proteomes" id="UP000253314">
    <property type="component" value="Unassembled WGS sequence"/>
</dbReference>
<evidence type="ECO:0008006" key="4">
    <source>
        <dbReference type="Google" id="ProtNLM"/>
    </source>
</evidence>
<evidence type="ECO:0000256" key="1">
    <source>
        <dbReference type="SAM" id="Phobius"/>
    </source>
</evidence>
<organism evidence="2 3">
    <name type="scientific">Bacillus taeanensis</name>
    <dbReference type="NCBI Taxonomy" id="273032"/>
    <lineage>
        <taxon>Bacteria</taxon>
        <taxon>Bacillati</taxon>
        <taxon>Bacillota</taxon>
        <taxon>Bacilli</taxon>
        <taxon>Bacillales</taxon>
        <taxon>Bacillaceae</taxon>
        <taxon>Bacillus</taxon>
    </lineage>
</organism>
<accession>A0A366Y0L5</accession>
<dbReference type="AlphaFoldDB" id="A0A366Y0L5"/>
<protein>
    <recommendedName>
        <fullName evidence="4">Type II secretion system protein</fullName>
    </recommendedName>
</protein>
<dbReference type="EMBL" id="QOCW01000004">
    <property type="protein sequence ID" value="RBW70579.1"/>
    <property type="molecule type" value="Genomic_DNA"/>
</dbReference>
<sequence length="110" mass="12744">MLQNCKGFSLIEVMTGFAVLILSILVFSPLLEFLYKERQTVQQHYLALAFLHDLLEKHVINASMEIETTETTLKNTTFYITSEGNSHIHKYCVEWVGANEREYKKCIQAK</sequence>
<keyword evidence="1" id="KW-0812">Transmembrane</keyword>
<gene>
    <name evidence="2" type="ORF">DS031_06060</name>
</gene>
<reference evidence="2 3" key="1">
    <citation type="submission" date="2018-07" db="EMBL/GenBank/DDBJ databases">
        <title>Lottiidibacillus patelloidae gen. nov., sp. nov., isolated from the intestinal tract of a marine limpet and the reclassification of B. taeanensis BH030017T, B. algicola KMM 3737T and B. hwajinpoensis SW-72T as genus Lottiidibacillus.</title>
        <authorList>
            <person name="Liu R."/>
            <person name="Huang Z."/>
        </authorList>
    </citation>
    <scope>NUCLEOTIDE SEQUENCE [LARGE SCALE GENOMIC DNA]</scope>
    <source>
        <strain evidence="2 3">BH030017</strain>
    </source>
</reference>
<keyword evidence="1" id="KW-1133">Transmembrane helix</keyword>